<dbReference type="Proteomes" id="UP000515163">
    <property type="component" value="Unplaced"/>
</dbReference>
<evidence type="ECO:0000259" key="7">
    <source>
        <dbReference type="Pfam" id="PF19055"/>
    </source>
</evidence>
<protein>
    <submittedName>
        <fullName evidence="9">ABC transporter G family member 28-like</fullName>
    </submittedName>
</protein>
<reference evidence="9" key="1">
    <citation type="submission" date="2025-08" db="UniProtKB">
        <authorList>
            <consortium name="RefSeq"/>
        </authorList>
    </citation>
    <scope>IDENTIFICATION</scope>
    <source>
        <tissue evidence="9">Tentacle</tissue>
    </source>
</reference>
<evidence type="ECO:0000256" key="2">
    <source>
        <dbReference type="ARBA" id="ARBA00022448"/>
    </source>
</evidence>
<keyword evidence="3 6" id="KW-0812">Transmembrane</keyword>
<dbReference type="InParanoid" id="A0A6P8J364"/>
<dbReference type="PANTHER" id="PTHR48041:SF91">
    <property type="entry name" value="ABC TRANSPORTER G FAMILY MEMBER 28"/>
    <property type="match status" value="1"/>
</dbReference>
<dbReference type="AlphaFoldDB" id="A0A6P8J364"/>
<keyword evidence="5 6" id="KW-0472">Membrane</keyword>
<feature type="transmembrane region" description="Helical" evidence="6">
    <location>
        <begin position="21"/>
        <end position="39"/>
    </location>
</feature>
<dbReference type="RefSeq" id="XP_031574039.1">
    <property type="nucleotide sequence ID" value="XM_031718179.1"/>
</dbReference>
<evidence type="ECO:0000313" key="9">
    <source>
        <dbReference type="RefSeq" id="XP_031574039.1"/>
    </source>
</evidence>
<evidence type="ECO:0000313" key="8">
    <source>
        <dbReference type="Proteomes" id="UP000515163"/>
    </source>
</evidence>
<feature type="non-terminal residue" evidence="9">
    <location>
        <position position="121"/>
    </location>
</feature>
<keyword evidence="2" id="KW-0813">Transport</keyword>
<comment type="subcellular location">
    <subcellularLocation>
        <location evidence="1">Membrane</location>
        <topology evidence="1">Multi-pass membrane protein</topology>
    </subcellularLocation>
</comment>
<dbReference type="Pfam" id="PF19055">
    <property type="entry name" value="ABC2_membrane_7"/>
    <property type="match status" value="1"/>
</dbReference>
<name>A0A6P8J364_ACTTE</name>
<evidence type="ECO:0000256" key="5">
    <source>
        <dbReference type="ARBA" id="ARBA00023136"/>
    </source>
</evidence>
<evidence type="ECO:0000256" key="4">
    <source>
        <dbReference type="ARBA" id="ARBA00022989"/>
    </source>
</evidence>
<feature type="transmembrane region" description="Helical" evidence="6">
    <location>
        <begin position="91"/>
        <end position="115"/>
    </location>
</feature>
<feature type="domain" description="ABC transporter family G" evidence="7">
    <location>
        <begin position="14"/>
        <end position="121"/>
    </location>
</feature>
<keyword evidence="4 6" id="KW-1133">Transmembrane helix</keyword>
<feature type="transmembrane region" description="Helical" evidence="6">
    <location>
        <begin position="51"/>
        <end position="71"/>
    </location>
</feature>
<dbReference type="InterPro" id="IPR043926">
    <property type="entry name" value="ABCG_dom"/>
</dbReference>
<dbReference type="GO" id="GO:0016020">
    <property type="term" value="C:membrane"/>
    <property type="evidence" value="ECO:0007669"/>
    <property type="project" value="UniProtKB-SubCell"/>
</dbReference>
<evidence type="ECO:0000256" key="3">
    <source>
        <dbReference type="ARBA" id="ARBA00022692"/>
    </source>
</evidence>
<proteinExistence type="predicted"/>
<dbReference type="PANTHER" id="PTHR48041">
    <property type="entry name" value="ABC TRANSPORTER G FAMILY MEMBER 28"/>
    <property type="match status" value="1"/>
</dbReference>
<gene>
    <name evidence="9" type="primary">LOC116307860</name>
</gene>
<dbReference type="KEGG" id="aten:116307860"/>
<evidence type="ECO:0000256" key="1">
    <source>
        <dbReference type="ARBA" id="ARBA00004141"/>
    </source>
</evidence>
<dbReference type="InterPro" id="IPR050352">
    <property type="entry name" value="ABCG_transporters"/>
</dbReference>
<evidence type="ECO:0000256" key="6">
    <source>
        <dbReference type="SAM" id="Phobius"/>
    </source>
</evidence>
<dbReference type="OrthoDB" id="66620at2759"/>
<accession>A0A6P8J364</accession>
<dbReference type="GO" id="GO:0140359">
    <property type="term" value="F:ABC-type transporter activity"/>
    <property type="evidence" value="ECO:0007669"/>
    <property type="project" value="InterPro"/>
</dbReference>
<keyword evidence="8" id="KW-1185">Reference proteome</keyword>
<dbReference type="GeneID" id="116307860"/>
<organism evidence="8 9">
    <name type="scientific">Actinia tenebrosa</name>
    <name type="common">Australian red waratah sea anemone</name>
    <dbReference type="NCBI Taxonomy" id="6105"/>
    <lineage>
        <taxon>Eukaryota</taxon>
        <taxon>Metazoa</taxon>
        <taxon>Cnidaria</taxon>
        <taxon>Anthozoa</taxon>
        <taxon>Hexacorallia</taxon>
        <taxon>Actiniaria</taxon>
        <taxon>Actiniidae</taxon>
        <taxon>Actinia</taxon>
    </lineage>
</organism>
<sequence>MLSPGGNKCTILIKQFRLVKSLLMDLCLVLLAGGMLGALRRNATLDKFFVLQTLSSLAIGLTAMLSSLRCFGNNRTTFWRESSTGINRLSYFLAVNIVQLPIIIITPMVYLSLLYPLVSPR</sequence>